<dbReference type="GO" id="GO:0004136">
    <property type="term" value="F:deoxyadenosine kinase activity"/>
    <property type="evidence" value="ECO:0007669"/>
    <property type="project" value="UniProtKB-EC"/>
</dbReference>
<dbReference type="Gene3D" id="3.40.50.300">
    <property type="entry name" value="P-loop containing nucleotide triphosphate hydrolases"/>
    <property type="match status" value="1"/>
</dbReference>
<dbReference type="PANTHER" id="PTHR10513:SF46">
    <property type="entry name" value="DEOXYGUANOSINE KINASE"/>
    <property type="match status" value="1"/>
</dbReference>
<keyword evidence="2" id="KW-0418">Kinase</keyword>
<organism evidence="2">
    <name type="scientific">hydrothermal vent metagenome</name>
    <dbReference type="NCBI Taxonomy" id="652676"/>
    <lineage>
        <taxon>unclassified sequences</taxon>
        <taxon>metagenomes</taxon>
        <taxon>ecological metagenomes</taxon>
    </lineage>
</organism>
<sequence>MSFQFDQQNLPSSVKSDAPDFIVIEGPIGVGKTTLANKLALSFGSDLLLEGAVENPFLEKFYEDPNAAALPTQLFFLLQRARQLKAMKQEDMFNPVRVADFLIEKDRLFAELTLDNDELDLYEQVYANLTIDIHSPDLVVYLQAPVEVLLERIKKRGLKHERFIEAAYLQRLSESYIRFFYQYNNAPLLIVNAADIDFANNKKDYELLLQQIMKGKQGRHYFNPVQVVL</sequence>
<dbReference type="InterPro" id="IPR027417">
    <property type="entry name" value="P-loop_NTPase"/>
</dbReference>
<evidence type="ECO:0000259" key="1">
    <source>
        <dbReference type="Pfam" id="PF01712"/>
    </source>
</evidence>
<dbReference type="GO" id="GO:0005737">
    <property type="term" value="C:cytoplasm"/>
    <property type="evidence" value="ECO:0007669"/>
    <property type="project" value="TreeGrafter"/>
</dbReference>
<dbReference type="EC" id="2.7.1.113" evidence="2"/>
<dbReference type="CDD" id="cd01673">
    <property type="entry name" value="dNK"/>
    <property type="match status" value="1"/>
</dbReference>
<dbReference type="InterPro" id="IPR031314">
    <property type="entry name" value="DNK_dom"/>
</dbReference>
<name>A0A3B0WHS4_9ZZZZ</name>
<feature type="domain" description="Deoxynucleoside kinase" evidence="1">
    <location>
        <begin position="22"/>
        <end position="212"/>
    </location>
</feature>
<dbReference type="Pfam" id="PF01712">
    <property type="entry name" value="dNK"/>
    <property type="match status" value="1"/>
</dbReference>
<evidence type="ECO:0000313" key="2">
    <source>
        <dbReference type="EMBL" id="VAW50187.1"/>
    </source>
</evidence>
<keyword evidence="2" id="KW-0808">Transferase</keyword>
<dbReference type="EC" id="2.7.1.76" evidence="2"/>
<dbReference type="GO" id="GO:0005524">
    <property type="term" value="F:ATP binding"/>
    <property type="evidence" value="ECO:0007669"/>
    <property type="project" value="InterPro"/>
</dbReference>
<reference evidence="2" key="1">
    <citation type="submission" date="2018-06" db="EMBL/GenBank/DDBJ databases">
        <authorList>
            <person name="Zhirakovskaya E."/>
        </authorList>
    </citation>
    <scope>NUCLEOTIDE SEQUENCE</scope>
</reference>
<dbReference type="EMBL" id="UOFD01000008">
    <property type="protein sequence ID" value="VAW50187.1"/>
    <property type="molecule type" value="Genomic_DNA"/>
</dbReference>
<dbReference type="SUPFAM" id="SSF52540">
    <property type="entry name" value="P-loop containing nucleoside triphosphate hydrolases"/>
    <property type="match status" value="1"/>
</dbReference>
<proteinExistence type="predicted"/>
<dbReference type="PIRSF" id="PIRSF000705">
    <property type="entry name" value="DNK"/>
    <property type="match status" value="1"/>
</dbReference>
<gene>
    <name evidence="2" type="ORF">MNBD_GAMMA06-2196</name>
</gene>
<protein>
    <submittedName>
        <fullName evidence="2">Deoxyadenosine kinase @ Deoxyguanosine kinase</fullName>
        <ecNumber evidence="2">2.7.1.113</ecNumber>
        <ecNumber evidence="2">2.7.1.76</ecNumber>
    </submittedName>
</protein>
<dbReference type="AlphaFoldDB" id="A0A3B0WHS4"/>
<dbReference type="InterPro" id="IPR002624">
    <property type="entry name" value="DCK/DGK"/>
</dbReference>
<accession>A0A3B0WHS4</accession>
<dbReference type="InterPro" id="IPR050566">
    <property type="entry name" value="Deoxyribonucleoside_kinase"/>
</dbReference>
<dbReference type="PANTHER" id="PTHR10513">
    <property type="entry name" value="DEOXYNUCLEOSIDE KINASE"/>
    <property type="match status" value="1"/>
</dbReference>
<dbReference type="GO" id="GO:0004138">
    <property type="term" value="F:deoxyguanosine kinase activity"/>
    <property type="evidence" value="ECO:0007669"/>
    <property type="project" value="UniProtKB-EC"/>
</dbReference>